<keyword evidence="2" id="KW-0732">Signal</keyword>
<sequence length="252" mass="28330">MRSQDLATRTLTLFICTLWIATSKCDVPTDETDKVWNTKTCRVGLYSEGDFGTDHAFWAENVFDWYPANPDGSPACIRTADLIYHDNSDINKGESLENSIKSYRVAGDCSCNFFDNNDCSNSIFTAVYRFDSDLSKSQHDNLISSFNCVPDGGSSCHLQLWQNRDHKGRDYYQNRPMSLNPPDFCFNLPDTQAYKQSQSSYDANDCFLCKFYSQPDCGGDVVWSVGDSIPAGDGSVDNNPDDPWVGNKRLQV</sequence>
<comment type="caution">
    <text evidence="3">The sequence shown here is derived from an EMBL/GenBank/DDBJ whole genome shotgun (WGS) entry which is preliminary data.</text>
</comment>
<organism evidence="3 4">
    <name type="scientific">Orbilia ellipsospora</name>
    <dbReference type="NCBI Taxonomy" id="2528407"/>
    <lineage>
        <taxon>Eukaryota</taxon>
        <taxon>Fungi</taxon>
        <taxon>Dikarya</taxon>
        <taxon>Ascomycota</taxon>
        <taxon>Pezizomycotina</taxon>
        <taxon>Orbiliomycetes</taxon>
        <taxon>Orbiliales</taxon>
        <taxon>Orbiliaceae</taxon>
        <taxon>Orbilia</taxon>
    </lineage>
</organism>
<protein>
    <submittedName>
        <fullName evidence="3">Uncharacterized protein</fullName>
    </submittedName>
</protein>
<evidence type="ECO:0000313" key="3">
    <source>
        <dbReference type="EMBL" id="KAK6540981.1"/>
    </source>
</evidence>
<evidence type="ECO:0000313" key="4">
    <source>
        <dbReference type="Proteomes" id="UP001365542"/>
    </source>
</evidence>
<feature type="chain" id="PRO_5043440840" evidence="2">
    <location>
        <begin position="26"/>
        <end position="252"/>
    </location>
</feature>
<keyword evidence="4" id="KW-1185">Reference proteome</keyword>
<evidence type="ECO:0000256" key="1">
    <source>
        <dbReference type="SAM" id="MobiDB-lite"/>
    </source>
</evidence>
<reference evidence="3 4" key="1">
    <citation type="submission" date="2019-10" db="EMBL/GenBank/DDBJ databases">
        <authorList>
            <person name="Palmer J.M."/>
        </authorList>
    </citation>
    <scope>NUCLEOTIDE SEQUENCE [LARGE SCALE GENOMIC DNA]</scope>
    <source>
        <strain evidence="3 4">TWF694</strain>
    </source>
</reference>
<gene>
    <name evidence="3" type="ORF">TWF694_008362</name>
</gene>
<evidence type="ECO:0000256" key="2">
    <source>
        <dbReference type="SAM" id="SignalP"/>
    </source>
</evidence>
<dbReference type="Proteomes" id="UP001365542">
    <property type="component" value="Unassembled WGS sequence"/>
</dbReference>
<accession>A0AAV9XHD3</accession>
<proteinExistence type="predicted"/>
<name>A0AAV9XHD3_9PEZI</name>
<dbReference type="EMBL" id="JAVHJO010000004">
    <property type="protein sequence ID" value="KAK6540981.1"/>
    <property type="molecule type" value="Genomic_DNA"/>
</dbReference>
<feature type="signal peptide" evidence="2">
    <location>
        <begin position="1"/>
        <end position="25"/>
    </location>
</feature>
<dbReference type="AlphaFoldDB" id="A0AAV9XHD3"/>
<feature type="region of interest" description="Disordered" evidence="1">
    <location>
        <begin position="231"/>
        <end position="252"/>
    </location>
</feature>